<protein>
    <submittedName>
        <fullName evidence="1">Uncharacterized protein</fullName>
    </submittedName>
</protein>
<comment type="caution">
    <text evidence="1">The sequence shown here is derived from an EMBL/GenBank/DDBJ whole genome shotgun (WGS) entry which is preliminary data.</text>
</comment>
<dbReference type="RefSeq" id="WP_211546256.1">
    <property type="nucleotide sequence ID" value="NZ_JAGTUF010000001.1"/>
</dbReference>
<organism evidence="1 2">
    <name type="scientific">Magnetospirillum sulfuroxidans</name>
    <dbReference type="NCBI Taxonomy" id="611300"/>
    <lineage>
        <taxon>Bacteria</taxon>
        <taxon>Pseudomonadati</taxon>
        <taxon>Pseudomonadota</taxon>
        <taxon>Alphaproteobacteria</taxon>
        <taxon>Rhodospirillales</taxon>
        <taxon>Rhodospirillaceae</taxon>
        <taxon>Magnetospirillum</taxon>
    </lineage>
</organism>
<name>A0ABS5I959_9PROT</name>
<gene>
    <name evidence="1" type="ORF">KEC16_03630</name>
</gene>
<keyword evidence="2" id="KW-1185">Reference proteome</keyword>
<accession>A0ABS5I959</accession>
<dbReference type="EMBL" id="JAGTUF010000001">
    <property type="protein sequence ID" value="MBR9970801.1"/>
    <property type="molecule type" value="Genomic_DNA"/>
</dbReference>
<reference evidence="1 2" key="1">
    <citation type="submission" date="2021-04" db="EMBL/GenBank/DDBJ databases">
        <title>Magnetospirillum sulfuroxidans sp. nov., a facultative chemolithoautotrophic sulfur-oxidizing alphaproteobacterium isolated from freshwater sediment and proposals for Paramagetospirillum gen. nov., and Magnetospirillaceae fam. nov.</title>
        <authorList>
            <person name="Koziaeva V."/>
            <person name="Geelhoed J.S."/>
            <person name="Sorokin D.Y."/>
            <person name="Grouzdev D.S."/>
        </authorList>
    </citation>
    <scope>NUCLEOTIDE SEQUENCE [LARGE SCALE GENOMIC DNA]</scope>
    <source>
        <strain evidence="1 2">J10</strain>
    </source>
</reference>
<proteinExistence type="predicted"/>
<evidence type="ECO:0000313" key="2">
    <source>
        <dbReference type="Proteomes" id="UP000680714"/>
    </source>
</evidence>
<evidence type="ECO:0000313" key="1">
    <source>
        <dbReference type="EMBL" id="MBR9970801.1"/>
    </source>
</evidence>
<sequence>MMAENAMAATADPDERDAILIERWVPAHAALCTLPAHTSRGLRIKLQVLLSEHEIGASAWAADLRRTIRAAMGTPPE</sequence>
<dbReference type="Proteomes" id="UP000680714">
    <property type="component" value="Unassembled WGS sequence"/>
</dbReference>